<evidence type="ECO:0000256" key="1">
    <source>
        <dbReference type="SAM" id="SignalP"/>
    </source>
</evidence>
<dbReference type="EMBL" id="JAVDYG010000001">
    <property type="protein sequence ID" value="MDR7363963.1"/>
    <property type="molecule type" value="Genomic_DNA"/>
</dbReference>
<protein>
    <submittedName>
        <fullName evidence="4">Phospholipid/cholesterol/gamma-HCH transport system substrate-binding protein</fullName>
    </submittedName>
</protein>
<keyword evidence="1" id="KW-0732">Signal</keyword>
<dbReference type="PANTHER" id="PTHR33371:SF15">
    <property type="entry name" value="LIPOPROTEIN LPRN"/>
    <property type="match status" value="1"/>
</dbReference>
<comment type="caution">
    <text evidence="4">The sequence shown here is derived from an EMBL/GenBank/DDBJ whole genome shotgun (WGS) entry which is preliminary data.</text>
</comment>
<evidence type="ECO:0000313" key="4">
    <source>
        <dbReference type="EMBL" id="MDR7363963.1"/>
    </source>
</evidence>
<reference evidence="4 5" key="1">
    <citation type="submission" date="2023-07" db="EMBL/GenBank/DDBJ databases">
        <title>Sequencing the genomes of 1000 actinobacteria strains.</title>
        <authorList>
            <person name="Klenk H.-P."/>
        </authorList>
    </citation>
    <scope>NUCLEOTIDE SEQUENCE [LARGE SCALE GENOMIC DNA]</scope>
    <source>
        <strain evidence="4 5">DSM 19426</strain>
    </source>
</reference>
<dbReference type="PANTHER" id="PTHR33371">
    <property type="entry name" value="INTERMEMBRANE PHOSPHOLIPID TRANSPORT SYSTEM BINDING PROTEIN MLAD-RELATED"/>
    <property type="match status" value="1"/>
</dbReference>
<evidence type="ECO:0000313" key="5">
    <source>
        <dbReference type="Proteomes" id="UP001183648"/>
    </source>
</evidence>
<dbReference type="PROSITE" id="PS51257">
    <property type="entry name" value="PROKAR_LIPOPROTEIN"/>
    <property type="match status" value="1"/>
</dbReference>
<dbReference type="NCBIfam" id="TIGR00996">
    <property type="entry name" value="Mtu_fam_mce"/>
    <property type="match status" value="1"/>
</dbReference>
<gene>
    <name evidence="4" type="ORF">J2S63_003516</name>
</gene>
<dbReference type="InterPro" id="IPR003399">
    <property type="entry name" value="Mce/MlaD"/>
</dbReference>
<accession>A0ABU2BZY8</accession>
<dbReference type="Proteomes" id="UP001183648">
    <property type="component" value="Unassembled WGS sequence"/>
</dbReference>
<evidence type="ECO:0000259" key="3">
    <source>
        <dbReference type="Pfam" id="PF11887"/>
    </source>
</evidence>
<feature type="domain" description="Mammalian cell entry C-terminal" evidence="3">
    <location>
        <begin position="116"/>
        <end position="281"/>
    </location>
</feature>
<sequence length="348" mass="37740">MRRLAALLAGCLLLTGCDFAGLQDMSLPGGPDLGSSPYEVTAEFEDVLGLAAHSAVKLDGVTVGEVEEIRRRGWHAEVTLRLPADVRLSRTATARVQQTSLLGEKFVSLEPGSGSGRLADGDRIGLRSTSRGVEVEEVLGATSMLLNGGGLDQVRTISTELQTALANGTDTRRFLRELTTFITTVDQQRERIVSIMANLDRLARSVNRDPQVVDRALRDLAPALRVLTAQRKPLVRMLDRLGRFSQVTTRVVRESGRDLVADLRALQPVLTQLRRSGKQLPESVEAILSFPFPDEVLHAARGDYVNLAVEMDLTPFTFLGNATGADLGGSLGLRAVVPQDAERPRGSR</sequence>
<dbReference type="InterPro" id="IPR024516">
    <property type="entry name" value="Mce_C"/>
</dbReference>
<dbReference type="InterPro" id="IPR005693">
    <property type="entry name" value="Mce"/>
</dbReference>
<feature type="signal peptide" evidence="1">
    <location>
        <begin position="1"/>
        <end position="20"/>
    </location>
</feature>
<dbReference type="Pfam" id="PF11887">
    <property type="entry name" value="Mce4_CUP1"/>
    <property type="match status" value="1"/>
</dbReference>
<dbReference type="RefSeq" id="WP_310304957.1">
    <property type="nucleotide sequence ID" value="NZ_BAAAPS010000005.1"/>
</dbReference>
<organism evidence="4 5">
    <name type="scientific">Nocardioides marmoribigeumensis</name>
    <dbReference type="NCBI Taxonomy" id="433649"/>
    <lineage>
        <taxon>Bacteria</taxon>
        <taxon>Bacillati</taxon>
        <taxon>Actinomycetota</taxon>
        <taxon>Actinomycetes</taxon>
        <taxon>Propionibacteriales</taxon>
        <taxon>Nocardioidaceae</taxon>
        <taxon>Nocardioides</taxon>
    </lineage>
</organism>
<feature type="chain" id="PRO_5046195904" evidence="1">
    <location>
        <begin position="21"/>
        <end position="348"/>
    </location>
</feature>
<evidence type="ECO:0000259" key="2">
    <source>
        <dbReference type="Pfam" id="PF02470"/>
    </source>
</evidence>
<keyword evidence="5" id="KW-1185">Reference proteome</keyword>
<dbReference type="InterPro" id="IPR052336">
    <property type="entry name" value="MlaD_Phospholipid_Transporter"/>
</dbReference>
<feature type="domain" description="Mce/MlaD" evidence="2">
    <location>
        <begin position="37"/>
        <end position="112"/>
    </location>
</feature>
<dbReference type="Pfam" id="PF02470">
    <property type="entry name" value="MlaD"/>
    <property type="match status" value="1"/>
</dbReference>
<name>A0ABU2BZY8_9ACTN</name>
<proteinExistence type="predicted"/>